<gene>
    <name evidence="2" type="ORF">Tco_0876005</name>
</gene>
<evidence type="ECO:0000256" key="1">
    <source>
        <dbReference type="SAM" id="SignalP"/>
    </source>
</evidence>
<organism evidence="2 3">
    <name type="scientific">Tanacetum coccineum</name>
    <dbReference type="NCBI Taxonomy" id="301880"/>
    <lineage>
        <taxon>Eukaryota</taxon>
        <taxon>Viridiplantae</taxon>
        <taxon>Streptophyta</taxon>
        <taxon>Embryophyta</taxon>
        <taxon>Tracheophyta</taxon>
        <taxon>Spermatophyta</taxon>
        <taxon>Magnoliopsida</taxon>
        <taxon>eudicotyledons</taxon>
        <taxon>Gunneridae</taxon>
        <taxon>Pentapetalae</taxon>
        <taxon>asterids</taxon>
        <taxon>campanulids</taxon>
        <taxon>Asterales</taxon>
        <taxon>Asteraceae</taxon>
        <taxon>Asteroideae</taxon>
        <taxon>Anthemideae</taxon>
        <taxon>Anthemidinae</taxon>
        <taxon>Tanacetum</taxon>
    </lineage>
</organism>
<sequence length="111" mass="12444">MKVVVMVLMMASAVGGKVSAAVTMTMVAWRWWPTVWRWQKMVVRSVEKAAGGIVMMVDLAWRWLSWRWCGGVASAVGGCPEVGQKKGDKMMGVMMICRSMLHVNRSVVVRR</sequence>
<keyword evidence="1" id="KW-0732">Signal</keyword>
<name>A0ABQ5BSP9_9ASTR</name>
<evidence type="ECO:0000313" key="2">
    <source>
        <dbReference type="EMBL" id="GJT17299.1"/>
    </source>
</evidence>
<proteinExistence type="predicted"/>
<feature type="chain" id="PRO_5046928969" description="Secreted protein" evidence="1">
    <location>
        <begin position="21"/>
        <end position="111"/>
    </location>
</feature>
<dbReference type="Proteomes" id="UP001151760">
    <property type="component" value="Unassembled WGS sequence"/>
</dbReference>
<feature type="signal peptide" evidence="1">
    <location>
        <begin position="1"/>
        <end position="20"/>
    </location>
</feature>
<evidence type="ECO:0008006" key="4">
    <source>
        <dbReference type="Google" id="ProtNLM"/>
    </source>
</evidence>
<protein>
    <recommendedName>
        <fullName evidence="4">Secreted protein</fullName>
    </recommendedName>
</protein>
<evidence type="ECO:0000313" key="3">
    <source>
        <dbReference type="Proteomes" id="UP001151760"/>
    </source>
</evidence>
<keyword evidence="3" id="KW-1185">Reference proteome</keyword>
<reference evidence="2" key="1">
    <citation type="journal article" date="2022" name="Int. J. Mol. Sci.">
        <title>Draft Genome of Tanacetum Coccineum: Genomic Comparison of Closely Related Tanacetum-Family Plants.</title>
        <authorList>
            <person name="Yamashiro T."/>
            <person name="Shiraishi A."/>
            <person name="Nakayama K."/>
            <person name="Satake H."/>
        </authorList>
    </citation>
    <scope>NUCLEOTIDE SEQUENCE</scope>
</reference>
<dbReference type="EMBL" id="BQNB010013544">
    <property type="protein sequence ID" value="GJT17299.1"/>
    <property type="molecule type" value="Genomic_DNA"/>
</dbReference>
<reference evidence="2" key="2">
    <citation type="submission" date="2022-01" db="EMBL/GenBank/DDBJ databases">
        <authorList>
            <person name="Yamashiro T."/>
            <person name="Shiraishi A."/>
            <person name="Satake H."/>
            <person name="Nakayama K."/>
        </authorList>
    </citation>
    <scope>NUCLEOTIDE SEQUENCE</scope>
</reference>
<comment type="caution">
    <text evidence="2">The sequence shown here is derived from an EMBL/GenBank/DDBJ whole genome shotgun (WGS) entry which is preliminary data.</text>
</comment>
<accession>A0ABQ5BSP9</accession>